<dbReference type="InterPro" id="IPR005761">
    <property type="entry name" value="UDP-N-AcMur-Glu-dNH2Pim_ligase"/>
</dbReference>
<organism evidence="17 18">
    <name type="scientific">Candidatus Limousia pullorum</name>
    <dbReference type="NCBI Taxonomy" id="2840860"/>
    <lineage>
        <taxon>Bacteria</taxon>
        <taxon>Bacillati</taxon>
        <taxon>Bacillota</taxon>
        <taxon>Clostridia</taxon>
        <taxon>Eubacteriales</taxon>
        <taxon>Oscillospiraceae</taxon>
        <taxon>Oscillospiraceae incertae sedis</taxon>
        <taxon>Candidatus Limousia</taxon>
    </lineage>
</organism>
<keyword evidence="8 12" id="KW-0133">Cell shape</keyword>
<keyword evidence="9 12" id="KW-0573">Peptidoglycan synthesis</keyword>
<keyword evidence="6 12" id="KW-0547">Nucleotide-binding</keyword>
<dbReference type="PANTHER" id="PTHR23135:SF4">
    <property type="entry name" value="UDP-N-ACETYLMURAMOYL-L-ALANYL-D-GLUTAMATE--2,6-DIAMINOPIMELATE LIGASE MURE HOMOLOG, CHLOROPLASTIC"/>
    <property type="match status" value="1"/>
</dbReference>
<keyword evidence="10 12" id="KW-0131">Cell cycle</keyword>
<dbReference type="SUPFAM" id="SSF63418">
    <property type="entry name" value="MurE/MurF N-terminal domain"/>
    <property type="match status" value="1"/>
</dbReference>
<dbReference type="SUPFAM" id="SSF53623">
    <property type="entry name" value="MurD-like peptide ligases, catalytic domain"/>
    <property type="match status" value="1"/>
</dbReference>
<feature type="domain" description="Mur ligase central" evidence="16">
    <location>
        <begin position="108"/>
        <end position="310"/>
    </location>
</feature>
<dbReference type="EC" id="6.3.2.-" evidence="12"/>
<dbReference type="EMBL" id="DVNG01000034">
    <property type="protein sequence ID" value="HIU49893.1"/>
    <property type="molecule type" value="Genomic_DNA"/>
</dbReference>
<dbReference type="InterPro" id="IPR004101">
    <property type="entry name" value="Mur_ligase_C"/>
</dbReference>
<evidence type="ECO:0000256" key="4">
    <source>
        <dbReference type="ARBA" id="ARBA00022598"/>
    </source>
</evidence>
<dbReference type="NCBIfam" id="NF001126">
    <property type="entry name" value="PRK00139.1-4"/>
    <property type="match status" value="1"/>
</dbReference>
<keyword evidence="3 12" id="KW-0963">Cytoplasm</keyword>
<feature type="binding site" evidence="12">
    <location>
        <begin position="110"/>
        <end position="116"/>
    </location>
    <ligand>
        <name>ATP</name>
        <dbReference type="ChEBI" id="CHEBI:30616"/>
    </ligand>
</feature>
<evidence type="ECO:0000256" key="6">
    <source>
        <dbReference type="ARBA" id="ARBA00022741"/>
    </source>
</evidence>
<dbReference type="Gene3D" id="3.90.190.20">
    <property type="entry name" value="Mur ligase, C-terminal domain"/>
    <property type="match status" value="1"/>
</dbReference>
<dbReference type="GO" id="GO:0004326">
    <property type="term" value="F:tetrahydrofolylpolyglutamate synthase activity"/>
    <property type="evidence" value="ECO:0007669"/>
    <property type="project" value="InterPro"/>
</dbReference>
<comment type="pathway">
    <text evidence="1 12 13">Cell wall biogenesis; peptidoglycan biosynthesis.</text>
</comment>
<evidence type="ECO:0000256" key="8">
    <source>
        <dbReference type="ARBA" id="ARBA00022960"/>
    </source>
</evidence>
<evidence type="ECO:0000256" key="5">
    <source>
        <dbReference type="ARBA" id="ARBA00022618"/>
    </source>
</evidence>
<dbReference type="GO" id="GO:0000287">
    <property type="term" value="F:magnesium ion binding"/>
    <property type="evidence" value="ECO:0007669"/>
    <property type="project" value="UniProtKB-UniRule"/>
</dbReference>
<feature type="binding site" evidence="12">
    <location>
        <begin position="152"/>
        <end position="153"/>
    </location>
    <ligand>
        <name>UDP-N-acetyl-alpha-D-muramoyl-L-alanyl-D-glutamate</name>
        <dbReference type="ChEBI" id="CHEBI:83900"/>
    </ligand>
</feature>
<evidence type="ECO:0000259" key="15">
    <source>
        <dbReference type="Pfam" id="PF02875"/>
    </source>
</evidence>
<feature type="binding site" evidence="12">
    <location>
        <position position="187"/>
    </location>
    <ligand>
        <name>UDP-N-acetyl-alpha-D-muramoyl-L-alanyl-D-glutamate</name>
        <dbReference type="ChEBI" id="CHEBI:83900"/>
    </ligand>
</feature>
<keyword evidence="12" id="KW-0460">Magnesium</keyword>
<evidence type="ECO:0000313" key="18">
    <source>
        <dbReference type="Proteomes" id="UP000824118"/>
    </source>
</evidence>
<evidence type="ECO:0000256" key="2">
    <source>
        <dbReference type="ARBA" id="ARBA00005898"/>
    </source>
</evidence>
<dbReference type="PROSITE" id="PS01011">
    <property type="entry name" value="FOLYLPOLYGLU_SYNT_1"/>
    <property type="match status" value="1"/>
</dbReference>
<dbReference type="InterPro" id="IPR035911">
    <property type="entry name" value="MurE/MurF_N"/>
</dbReference>
<evidence type="ECO:0000259" key="14">
    <source>
        <dbReference type="Pfam" id="PF01225"/>
    </source>
</evidence>
<keyword evidence="5 12" id="KW-0132">Cell division</keyword>
<sequence length="505" mass="56121">MILSELLCAENYKVIQGRLDIEISDVIYDSRKATKGCSFVCLKGYNTDGHTYVESAIKMGAVAIIACDTVEVPENVTLIMVKDTRKTLALMSREYFGHPDEELKTVAVTGTKGKTTTAAMIRSILECGGIKTGTIGTLGIIIGDKIYKTNNTTPESYEVYQAMRKMVEAGCGALVIEASSLGLKWHRVDGILFDIGVFTNFSHDHIGASEHKDLEEYFSCKALLFRQCKHGIFNMDDPMWKKMTEHCTCTVETFGFDKDADFVASDESLIARPGYIGVHFEASGKKNLSLDVAIPGKFSVYNAISAIAVCSHFDIDDKAIIDGLNSVKVKGRVEAVPVPGDYTLLIDYAHNAVSMENVLETLREYKPNRIVTMFGAGGNRPKVRRYEMGEVSGRLSDLSVITEDNSRFENVMDIIEDIKVGIDKTDGKYVVIPNRVDAIRYCMENALPGDIIVLAGKGHEDYQEIKGVKYHMDEREIVAEISESMKNYQHDGKCEYCKDDEPEEE</sequence>
<dbReference type="AlphaFoldDB" id="A0A9D1LXL1"/>
<evidence type="ECO:0000256" key="1">
    <source>
        <dbReference type="ARBA" id="ARBA00004752"/>
    </source>
</evidence>
<dbReference type="GO" id="GO:0071555">
    <property type="term" value="P:cell wall organization"/>
    <property type="evidence" value="ECO:0007669"/>
    <property type="project" value="UniProtKB-KW"/>
</dbReference>
<keyword evidence="11 12" id="KW-0961">Cell wall biogenesis/degradation</keyword>
<dbReference type="PANTHER" id="PTHR23135">
    <property type="entry name" value="MUR LIGASE FAMILY MEMBER"/>
    <property type="match status" value="1"/>
</dbReference>
<dbReference type="Pfam" id="PF02875">
    <property type="entry name" value="Mur_ligase_C"/>
    <property type="match status" value="1"/>
</dbReference>
<feature type="binding site" evidence="12">
    <location>
        <position position="151"/>
    </location>
    <ligand>
        <name>UDP-N-acetyl-alpha-D-muramoyl-L-alanyl-D-glutamate</name>
        <dbReference type="ChEBI" id="CHEBI:83900"/>
    </ligand>
</feature>
<comment type="PTM">
    <text evidence="12">Carboxylation is probably crucial for Mg(2+) binding and, consequently, for the gamma-phosphate positioning of ATP.</text>
</comment>
<dbReference type="GO" id="GO:0005737">
    <property type="term" value="C:cytoplasm"/>
    <property type="evidence" value="ECO:0007669"/>
    <property type="project" value="UniProtKB-SubCell"/>
</dbReference>
<evidence type="ECO:0000259" key="16">
    <source>
        <dbReference type="Pfam" id="PF08245"/>
    </source>
</evidence>
<dbReference type="InterPro" id="IPR018109">
    <property type="entry name" value="Folylpolyglutamate_synth_CS"/>
</dbReference>
<comment type="cofactor">
    <cofactor evidence="12">
        <name>Mg(2+)</name>
        <dbReference type="ChEBI" id="CHEBI:18420"/>
    </cofactor>
</comment>
<evidence type="ECO:0000313" key="17">
    <source>
        <dbReference type="EMBL" id="HIU49893.1"/>
    </source>
</evidence>
<feature type="binding site" evidence="12">
    <location>
        <position position="179"/>
    </location>
    <ligand>
        <name>UDP-N-acetyl-alpha-D-muramoyl-L-alanyl-D-glutamate</name>
        <dbReference type="ChEBI" id="CHEBI:83900"/>
    </ligand>
</feature>
<dbReference type="SUPFAM" id="SSF53244">
    <property type="entry name" value="MurD-like peptide ligases, peptide-binding domain"/>
    <property type="match status" value="1"/>
</dbReference>
<feature type="domain" description="Mur ligase N-terminal catalytic" evidence="14">
    <location>
        <begin position="23"/>
        <end position="92"/>
    </location>
</feature>
<reference evidence="17" key="1">
    <citation type="submission" date="2020-10" db="EMBL/GenBank/DDBJ databases">
        <authorList>
            <person name="Gilroy R."/>
        </authorList>
    </citation>
    <scope>NUCLEOTIDE SEQUENCE</scope>
    <source>
        <strain evidence="17">ChiGjej1B1-1684</strain>
    </source>
</reference>
<dbReference type="Gene3D" id="3.40.1390.10">
    <property type="entry name" value="MurE/MurF, N-terminal domain"/>
    <property type="match status" value="1"/>
</dbReference>
<evidence type="ECO:0000256" key="10">
    <source>
        <dbReference type="ARBA" id="ARBA00023306"/>
    </source>
</evidence>
<evidence type="ECO:0000256" key="11">
    <source>
        <dbReference type="ARBA" id="ARBA00023316"/>
    </source>
</evidence>
<comment type="similarity">
    <text evidence="2 12">Belongs to the MurCDEF family. MurE subfamily.</text>
</comment>
<dbReference type="InterPro" id="IPR036565">
    <property type="entry name" value="Mur-like_cat_sf"/>
</dbReference>
<comment type="caution">
    <text evidence="17">The sequence shown here is derived from an EMBL/GenBank/DDBJ whole genome shotgun (WGS) entry which is preliminary data.</text>
</comment>
<dbReference type="Pfam" id="PF08245">
    <property type="entry name" value="Mur_ligase_M"/>
    <property type="match status" value="1"/>
</dbReference>
<dbReference type="NCBIfam" id="TIGR01085">
    <property type="entry name" value="murE"/>
    <property type="match status" value="1"/>
</dbReference>
<dbReference type="GO" id="GO:0005524">
    <property type="term" value="F:ATP binding"/>
    <property type="evidence" value="ECO:0007669"/>
    <property type="project" value="UniProtKB-UniRule"/>
</dbReference>
<dbReference type="GO" id="GO:0008360">
    <property type="term" value="P:regulation of cell shape"/>
    <property type="evidence" value="ECO:0007669"/>
    <property type="project" value="UniProtKB-KW"/>
</dbReference>
<evidence type="ECO:0000256" key="12">
    <source>
        <dbReference type="HAMAP-Rule" id="MF_00208"/>
    </source>
</evidence>
<proteinExistence type="inferred from homology"/>
<evidence type="ECO:0000256" key="3">
    <source>
        <dbReference type="ARBA" id="ARBA00022490"/>
    </source>
</evidence>
<accession>A0A9D1LXL1</accession>
<evidence type="ECO:0000256" key="9">
    <source>
        <dbReference type="ARBA" id="ARBA00022984"/>
    </source>
</evidence>
<dbReference type="InterPro" id="IPR036615">
    <property type="entry name" value="Mur_ligase_C_dom_sf"/>
</dbReference>
<dbReference type="GO" id="GO:0051301">
    <property type="term" value="P:cell division"/>
    <property type="evidence" value="ECO:0007669"/>
    <property type="project" value="UniProtKB-KW"/>
</dbReference>
<feature type="domain" description="Mur ligase C-terminal" evidence="15">
    <location>
        <begin position="331"/>
        <end position="458"/>
    </location>
</feature>
<protein>
    <recommendedName>
        <fullName evidence="12">UDP-N-acetylmuramyl-tripeptide synthetase</fullName>
        <ecNumber evidence="12">6.3.2.-</ecNumber>
    </recommendedName>
    <alternativeName>
        <fullName evidence="12">UDP-MurNAc-tripeptide synthetase</fullName>
    </alternativeName>
</protein>
<dbReference type="HAMAP" id="MF_00208">
    <property type="entry name" value="MurE"/>
    <property type="match status" value="1"/>
</dbReference>
<dbReference type="GO" id="GO:0009252">
    <property type="term" value="P:peptidoglycan biosynthetic process"/>
    <property type="evidence" value="ECO:0007669"/>
    <property type="project" value="UniProtKB-UniRule"/>
</dbReference>
<dbReference type="Gene3D" id="3.40.1190.10">
    <property type="entry name" value="Mur-like, catalytic domain"/>
    <property type="match status" value="1"/>
</dbReference>
<comment type="function">
    <text evidence="12">Catalyzes the addition of an amino acid to the nucleotide precursor UDP-N-acetylmuramoyl-L-alanyl-D-glutamate (UMAG) in the biosynthesis of bacterial cell-wall peptidoglycan.</text>
</comment>
<comment type="subcellular location">
    <subcellularLocation>
        <location evidence="12 13">Cytoplasm</location>
    </subcellularLocation>
</comment>
<comment type="caution">
    <text evidence="12">Lacks conserved residue(s) required for the propagation of feature annotation.</text>
</comment>
<evidence type="ECO:0000256" key="7">
    <source>
        <dbReference type="ARBA" id="ARBA00022840"/>
    </source>
</evidence>
<feature type="modified residue" description="N6-carboxylysine" evidence="12">
    <location>
        <position position="221"/>
    </location>
</feature>
<gene>
    <name evidence="12" type="primary">murE</name>
    <name evidence="17" type="ORF">IAD22_02605</name>
</gene>
<reference evidence="17" key="2">
    <citation type="journal article" date="2021" name="PeerJ">
        <title>Extensive microbial diversity within the chicken gut microbiome revealed by metagenomics and culture.</title>
        <authorList>
            <person name="Gilroy R."/>
            <person name="Ravi A."/>
            <person name="Getino M."/>
            <person name="Pursley I."/>
            <person name="Horton D.L."/>
            <person name="Alikhan N.F."/>
            <person name="Baker D."/>
            <person name="Gharbi K."/>
            <person name="Hall N."/>
            <person name="Watson M."/>
            <person name="Adriaenssens E.M."/>
            <person name="Foster-Nyarko E."/>
            <person name="Jarju S."/>
            <person name="Secka A."/>
            <person name="Antonio M."/>
            <person name="Oren A."/>
            <person name="Chaudhuri R.R."/>
            <person name="La Ragione R."/>
            <person name="Hildebrand F."/>
            <person name="Pallen M.J."/>
        </authorList>
    </citation>
    <scope>NUCLEOTIDE SEQUENCE</scope>
    <source>
        <strain evidence="17">ChiGjej1B1-1684</strain>
    </source>
</reference>
<dbReference type="Pfam" id="PF01225">
    <property type="entry name" value="Mur_ligase"/>
    <property type="match status" value="1"/>
</dbReference>
<evidence type="ECO:0000256" key="13">
    <source>
        <dbReference type="RuleBase" id="RU004135"/>
    </source>
</evidence>
<keyword evidence="7 12" id="KW-0067">ATP-binding</keyword>
<name>A0A9D1LXL1_9FIRM</name>
<feature type="binding site" evidence="12">
    <location>
        <position position="30"/>
    </location>
    <ligand>
        <name>UDP-N-acetyl-alpha-D-muramoyl-L-alanyl-D-glutamate</name>
        <dbReference type="ChEBI" id="CHEBI:83900"/>
    </ligand>
</feature>
<keyword evidence="4 12" id="KW-0436">Ligase</keyword>
<dbReference type="InterPro" id="IPR000713">
    <property type="entry name" value="Mur_ligase_N"/>
</dbReference>
<dbReference type="InterPro" id="IPR013221">
    <property type="entry name" value="Mur_ligase_cen"/>
</dbReference>
<dbReference type="Proteomes" id="UP000824118">
    <property type="component" value="Unassembled WGS sequence"/>
</dbReference>